<reference evidence="2 3" key="1">
    <citation type="submission" date="2021-06" db="EMBL/GenBank/DDBJ databases">
        <title>Actinoplanes lichenicola sp. nov., and Actinoplanes ovalisporus sp. nov., isolated from lichen in Thailand.</title>
        <authorList>
            <person name="Saeng-In P."/>
            <person name="Kanchanasin P."/>
            <person name="Yuki M."/>
            <person name="Kudo T."/>
            <person name="Ohkuma M."/>
            <person name="Phongsopitanun W."/>
            <person name="Tanasupawat S."/>
        </authorList>
    </citation>
    <scope>NUCLEOTIDE SEQUENCE [LARGE SCALE GENOMIC DNA]</scope>
    <source>
        <strain evidence="2 3">NBRC 110975</strain>
    </source>
</reference>
<dbReference type="CDD" id="cd16936">
    <property type="entry name" value="HATPase_RsbW-like"/>
    <property type="match status" value="1"/>
</dbReference>
<dbReference type="PANTHER" id="PTHR35526">
    <property type="entry name" value="ANTI-SIGMA-F FACTOR RSBW-RELATED"/>
    <property type="match status" value="1"/>
</dbReference>
<accession>A0ABS5YMX8</accession>
<dbReference type="Gene3D" id="3.30.750.24">
    <property type="entry name" value="STAS domain"/>
    <property type="match status" value="1"/>
</dbReference>
<dbReference type="RefSeq" id="WP_215786997.1">
    <property type="nucleotide sequence ID" value="NZ_JAHKKG010000004.1"/>
</dbReference>
<dbReference type="InterPro" id="IPR036513">
    <property type="entry name" value="STAS_dom_sf"/>
</dbReference>
<dbReference type="InterPro" id="IPR050267">
    <property type="entry name" value="Anti-sigma-factor_SerPK"/>
</dbReference>
<evidence type="ECO:0000313" key="3">
    <source>
        <dbReference type="Proteomes" id="UP001519654"/>
    </source>
</evidence>
<evidence type="ECO:0000259" key="1">
    <source>
        <dbReference type="PROSITE" id="PS50801"/>
    </source>
</evidence>
<keyword evidence="3" id="KW-1185">Reference proteome</keyword>
<gene>
    <name evidence="2" type="ORF">KOI35_12930</name>
</gene>
<dbReference type="EMBL" id="JAHKKG010000004">
    <property type="protein sequence ID" value="MBU2664401.1"/>
    <property type="molecule type" value="Genomic_DNA"/>
</dbReference>
<dbReference type="InterPro" id="IPR002645">
    <property type="entry name" value="STAS_dom"/>
</dbReference>
<evidence type="ECO:0000313" key="2">
    <source>
        <dbReference type="EMBL" id="MBU2664401.1"/>
    </source>
</evidence>
<dbReference type="Proteomes" id="UP001519654">
    <property type="component" value="Unassembled WGS sequence"/>
</dbReference>
<proteinExistence type="predicted"/>
<name>A0ABS5YMX8_9ACTN</name>
<protein>
    <submittedName>
        <fullName evidence="2">STAS domain-containing protein</fullName>
    </submittedName>
</protein>
<feature type="domain" description="STAS" evidence="1">
    <location>
        <begin position="14"/>
        <end position="92"/>
    </location>
</feature>
<organism evidence="2 3">
    <name type="scientific">Paractinoplanes bogorensis</name>
    <dbReference type="NCBI Taxonomy" id="1610840"/>
    <lineage>
        <taxon>Bacteria</taxon>
        <taxon>Bacillati</taxon>
        <taxon>Actinomycetota</taxon>
        <taxon>Actinomycetes</taxon>
        <taxon>Micromonosporales</taxon>
        <taxon>Micromonosporaceae</taxon>
        <taxon>Paractinoplanes</taxon>
    </lineage>
</organism>
<dbReference type="SUPFAM" id="SSF52091">
    <property type="entry name" value="SpoIIaa-like"/>
    <property type="match status" value="1"/>
</dbReference>
<dbReference type="Gene3D" id="3.30.565.10">
    <property type="entry name" value="Histidine kinase-like ATPase, C-terminal domain"/>
    <property type="match status" value="1"/>
</dbReference>
<sequence>MVIAFATTADGRDLVATVSGVLARPDVAGLHRDLLKALAEQPAALFVDVSDLTVADPVALNVFRAVAQQAARWPGTPLLICAPPPAVRLILDGPAFRLLRVHAGLDAARAGLAAGRTAEVRSISDDLLPVSGAARHARDLATDACGRWDLPHLAGPAALILTEMVGNVIDHAGTMMTVHLTLVPRYLLLAVRDGSPVEVRRPVGGGRGLLLIEATAHAWGCVPSAGGKVVWASLRVSSPGAARGR</sequence>
<dbReference type="PROSITE" id="PS50801">
    <property type="entry name" value="STAS"/>
    <property type="match status" value="1"/>
</dbReference>
<comment type="caution">
    <text evidence="2">The sequence shown here is derived from an EMBL/GenBank/DDBJ whole genome shotgun (WGS) entry which is preliminary data.</text>
</comment>
<dbReference type="PANTHER" id="PTHR35526:SF3">
    <property type="entry name" value="ANTI-SIGMA-F FACTOR RSBW"/>
    <property type="match status" value="1"/>
</dbReference>
<dbReference type="InterPro" id="IPR036890">
    <property type="entry name" value="HATPase_C_sf"/>
</dbReference>